<dbReference type="PROSITE" id="PS01190">
    <property type="entry name" value="RIBOSOMAL_L36E"/>
    <property type="match status" value="1"/>
</dbReference>
<evidence type="ECO:0000256" key="2">
    <source>
        <dbReference type="ARBA" id="ARBA00022980"/>
    </source>
</evidence>
<dbReference type="GO" id="GO:1990904">
    <property type="term" value="C:ribonucleoprotein complex"/>
    <property type="evidence" value="ECO:0007669"/>
    <property type="project" value="UniProtKB-KW"/>
</dbReference>
<reference evidence="5 7" key="1">
    <citation type="submission" date="2014-03" db="EMBL/GenBank/DDBJ databases">
        <authorList>
            <person name="Casaregola S."/>
        </authorList>
    </citation>
    <scope>NUCLEOTIDE SEQUENCE [LARGE SCALE GENOMIC DNA]</scope>
    <source>
        <strain evidence="5 7">CLIB 918</strain>
    </source>
</reference>
<organism evidence="5 7">
    <name type="scientific">Geotrichum candidum</name>
    <name type="common">Oospora lactis</name>
    <name type="synonym">Dipodascus geotrichum</name>
    <dbReference type="NCBI Taxonomy" id="1173061"/>
    <lineage>
        <taxon>Eukaryota</taxon>
        <taxon>Fungi</taxon>
        <taxon>Dikarya</taxon>
        <taxon>Ascomycota</taxon>
        <taxon>Saccharomycotina</taxon>
        <taxon>Dipodascomycetes</taxon>
        <taxon>Dipodascales</taxon>
        <taxon>Dipodascaceae</taxon>
        <taxon>Geotrichum</taxon>
    </lineage>
</organism>
<dbReference type="OrthoDB" id="9616667at2759"/>
<reference evidence="6" key="2">
    <citation type="journal article" date="2020" name="Front. Microbiol.">
        <title>Phenotypic and Genetic Characterization of the Cheese Ripening Yeast Geotrichum candidum.</title>
        <authorList>
            <person name="Perkins V."/>
            <person name="Vignola S."/>
            <person name="Lessard M.H."/>
            <person name="Plante P.L."/>
            <person name="Corbeil J."/>
            <person name="Dugat-Bony E."/>
            <person name="Frenette M."/>
            <person name="Labrie S."/>
        </authorList>
    </citation>
    <scope>NUCLEOTIDE SEQUENCE</scope>
    <source>
        <strain evidence="6">LMA-70</strain>
    </source>
</reference>
<keyword evidence="2 4" id="KW-0689">Ribosomal protein</keyword>
<dbReference type="GO" id="GO:0006412">
    <property type="term" value="P:translation"/>
    <property type="evidence" value="ECO:0007669"/>
    <property type="project" value="InterPro"/>
</dbReference>
<comment type="similarity">
    <text evidence="1 4">Belongs to the eukaryotic ribosomal protein eL36 family.</text>
</comment>
<dbReference type="InterPro" id="IPR038097">
    <property type="entry name" value="Ribosomal_eL36_sf"/>
</dbReference>
<dbReference type="AlphaFoldDB" id="A0A0J9XAS0"/>
<dbReference type="EMBL" id="CCBN010000007">
    <property type="protein sequence ID" value="CDO54279.1"/>
    <property type="molecule type" value="Genomic_DNA"/>
</dbReference>
<accession>A0A0J9XAS0</accession>
<reference evidence="6" key="3">
    <citation type="submission" date="2020-01" db="EMBL/GenBank/DDBJ databases">
        <authorList>
            <person name="Perkins V."/>
            <person name="Lessard M.-H."/>
            <person name="Dugat-Bony E."/>
            <person name="Frenette M."/>
            <person name="Labrie S."/>
        </authorList>
    </citation>
    <scope>NUCLEOTIDE SEQUENCE</scope>
    <source>
        <strain evidence="6">LMA-70</strain>
    </source>
</reference>
<gene>
    <name evidence="5" type="ORF">BN980_GECA07s02144g</name>
    <name evidence="6" type="ORF">DV451_002801</name>
</gene>
<evidence type="ECO:0000256" key="1">
    <source>
        <dbReference type="ARBA" id="ARBA00006509"/>
    </source>
</evidence>
<evidence type="ECO:0000313" key="5">
    <source>
        <dbReference type="EMBL" id="CDO54279.1"/>
    </source>
</evidence>
<keyword evidence="3 4" id="KW-0687">Ribonucleoprotein</keyword>
<dbReference type="EMBL" id="QQZK01000054">
    <property type="protein sequence ID" value="KAF5099872.1"/>
    <property type="molecule type" value="Genomic_DNA"/>
</dbReference>
<dbReference type="GO" id="GO:0003735">
    <property type="term" value="F:structural constituent of ribosome"/>
    <property type="evidence" value="ECO:0007669"/>
    <property type="project" value="InterPro"/>
</dbReference>
<evidence type="ECO:0000313" key="7">
    <source>
        <dbReference type="Proteomes" id="UP000242525"/>
    </source>
</evidence>
<evidence type="ECO:0000313" key="6">
    <source>
        <dbReference type="EMBL" id="KAF5099872.1"/>
    </source>
</evidence>
<dbReference type="Proteomes" id="UP000242525">
    <property type="component" value="Unassembled WGS sequence"/>
</dbReference>
<dbReference type="Proteomes" id="UP000750522">
    <property type="component" value="Unassembled WGS sequence"/>
</dbReference>
<dbReference type="STRING" id="1173061.A0A0J9XAS0"/>
<dbReference type="InterPro" id="IPR000509">
    <property type="entry name" value="Ribosomal_eL36"/>
</dbReference>
<dbReference type="Gene3D" id="1.10.10.1760">
    <property type="entry name" value="60S ribosomal protein L36"/>
    <property type="match status" value="1"/>
</dbReference>
<dbReference type="PANTHER" id="PTHR10114">
    <property type="entry name" value="60S RIBOSOMAL PROTEIN L36"/>
    <property type="match status" value="1"/>
</dbReference>
<evidence type="ECO:0000256" key="4">
    <source>
        <dbReference type="RuleBase" id="RU000665"/>
    </source>
</evidence>
<protein>
    <recommendedName>
        <fullName evidence="4">60S ribosomal protein L36</fullName>
    </recommendedName>
</protein>
<dbReference type="GO" id="GO:0005840">
    <property type="term" value="C:ribosome"/>
    <property type="evidence" value="ECO:0007669"/>
    <property type="project" value="UniProtKB-KW"/>
</dbReference>
<keyword evidence="7" id="KW-1185">Reference proteome</keyword>
<proteinExistence type="inferred from homology"/>
<sequence>MAAQRSGIAIGINKGHKVTPRVKAARVSYRKGAASARTTFVRDIIQEVAGLAPYERRIIELLRNSQEKRARKLAKKKLGTFGRAKAKVESMTKIIAESRRVAGH</sequence>
<evidence type="ECO:0000256" key="3">
    <source>
        <dbReference type="ARBA" id="ARBA00023274"/>
    </source>
</evidence>
<comment type="caution">
    <text evidence="5">The sequence shown here is derived from an EMBL/GenBank/DDBJ whole genome shotgun (WGS) entry which is preliminary data.</text>
</comment>
<name>A0A0J9XAS0_GEOCN</name>
<dbReference type="FunFam" id="1.10.10.1760:FF:000003">
    <property type="entry name" value="60S ribosomal protein L36"/>
    <property type="match status" value="1"/>
</dbReference>
<dbReference type="Pfam" id="PF01158">
    <property type="entry name" value="Ribosomal_L36e"/>
    <property type="match status" value="1"/>
</dbReference>